<dbReference type="GeneID" id="66081034"/>
<protein>
    <submittedName>
        <fullName evidence="2">Uncharacterized protein</fullName>
    </submittedName>
</protein>
<organism evidence="2 3">
    <name type="scientific">Marasmius oreades</name>
    <name type="common">fairy-ring Marasmius</name>
    <dbReference type="NCBI Taxonomy" id="181124"/>
    <lineage>
        <taxon>Eukaryota</taxon>
        <taxon>Fungi</taxon>
        <taxon>Dikarya</taxon>
        <taxon>Basidiomycota</taxon>
        <taxon>Agaricomycotina</taxon>
        <taxon>Agaricomycetes</taxon>
        <taxon>Agaricomycetidae</taxon>
        <taxon>Agaricales</taxon>
        <taxon>Marasmiineae</taxon>
        <taxon>Marasmiaceae</taxon>
        <taxon>Marasmius</taxon>
    </lineage>
</organism>
<dbReference type="KEGG" id="more:E1B28_011959"/>
<comment type="caution">
    <text evidence="2">The sequence shown here is derived from an EMBL/GenBank/DDBJ whole genome shotgun (WGS) entry which is preliminary data.</text>
</comment>
<dbReference type="AlphaFoldDB" id="A0A9P7RRE0"/>
<keyword evidence="1" id="KW-0732">Signal</keyword>
<dbReference type="Proteomes" id="UP001049176">
    <property type="component" value="Chromosome 8"/>
</dbReference>
<sequence>MRLTIIASILLLSFSSIVLSQSTECEAGWDKVEHPPQSGKLACRKVNCIPRCQLGEGRSRRDYRLATEDPTATKCTTHCCPPEQKLVIHDEETRVGVCV</sequence>
<evidence type="ECO:0000313" key="2">
    <source>
        <dbReference type="EMBL" id="KAG7087910.1"/>
    </source>
</evidence>
<gene>
    <name evidence="2" type="ORF">E1B28_011959</name>
</gene>
<reference evidence="2" key="1">
    <citation type="journal article" date="2021" name="Genome Biol. Evol.">
        <title>The assembled and annotated genome of the fairy-ring fungus Marasmius oreades.</title>
        <authorList>
            <person name="Hiltunen M."/>
            <person name="Ament-Velasquez S.L."/>
            <person name="Johannesson H."/>
        </authorList>
    </citation>
    <scope>NUCLEOTIDE SEQUENCE</scope>
    <source>
        <strain evidence="2">03SP1</strain>
    </source>
</reference>
<dbReference type="EMBL" id="CM032188">
    <property type="protein sequence ID" value="KAG7087910.1"/>
    <property type="molecule type" value="Genomic_DNA"/>
</dbReference>
<evidence type="ECO:0000256" key="1">
    <source>
        <dbReference type="SAM" id="SignalP"/>
    </source>
</evidence>
<keyword evidence="3" id="KW-1185">Reference proteome</keyword>
<name>A0A9P7RRE0_9AGAR</name>
<feature type="signal peptide" evidence="1">
    <location>
        <begin position="1"/>
        <end position="20"/>
    </location>
</feature>
<proteinExistence type="predicted"/>
<accession>A0A9P7RRE0</accession>
<evidence type="ECO:0000313" key="3">
    <source>
        <dbReference type="Proteomes" id="UP001049176"/>
    </source>
</evidence>
<feature type="chain" id="PRO_5040123106" evidence="1">
    <location>
        <begin position="21"/>
        <end position="99"/>
    </location>
</feature>
<dbReference type="RefSeq" id="XP_043004381.1">
    <property type="nucleotide sequence ID" value="XM_043157016.1"/>
</dbReference>